<evidence type="ECO:0000313" key="2">
    <source>
        <dbReference type="EMBL" id="KAJ6810053.1"/>
    </source>
</evidence>
<protein>
    <submittedName>
        <fullName evidence="2">Atherin-like</fullName>
    </submittedName>
</protein>
<organism evidence="2 3">
    <name type="scientific">Iris pallida</name>
    <name type="common">Sweet iris</name>
    <dbReference type="NCBI Taxonomy" id="29817"/>
    <lineage>
        <taxon>Eukaryota</taxon>
        <taxon>Viridiplantae</taxon>
        <taxon>Streptophyta</taxon>
        <taxon>Embryophyta</taxon>
        <taxon>Tracheophyta</taxon>
        <taxon>Spermatophyta</taxon>
        <taxon>Magnoliopsida</taxon>
        <taxon>Liliopsida</taxon>
        <taxon>Asparagales</taxon>
        <taxon>Iridaceae</taxon>
        <taxon>Iridoideae</taxon>
        <taxon>Irideae</taxon>
        <taxon>Iris</taxon>
    </lineage>
</organism>
<keyword evidence="3" id="KW-1185">Reference proteome</keyword>
<evidence type="ECO:0000313" key="3">
    <source>
        <dbReference type="Proteomes" id="UP001140949"/>
    </source>
</evidence>
<dbReference type="Proteomes" id="UP001140949">
    <property type="component" value="Unassembled WGS sequence"/>
</dbReference>
<gene>
    <name evidence="2" type="ORF">M6B38_157530</name>
</gene>
<sequence length="83" mass="9003">MVLLGRDVALSRPAAAHDCGGACFVYAEARLTVPDSSKRLLRRGNDDATLGSPRQNRRRRAVSSTYDEGSKGGEWGLSGQVRR</sequence>
<dbReference type="EMBL" id="JANAVB010032618">
    <property type="protein sequence ID" value="KAJ6810053.1"/>
    <property type="molecule type" value="Genomic_DNA"/>
</dbReference>
<evidence type="ECO:0000256" key="1">
    <source>
        <dbReference type="SAM" id="MobiDB-lite"/>
    </source>
</evidence>
<reference evidence="2" key="2">
    <citation type="submission" date="2023-04" db="EMBL/GenBank/DDBJ databases">
        <authorList>
            <person name="Bruccoleri R.E."/>
            <person name="Oakeley E.J."/>
            <person name="Faust A.-M."/>
            <person name="Dessus-Babus S."/>
            <person name="Altorfer M."/>
            <person name="Burckhardt D."/>
            <person name="Oertli M."/>
            <person name="Naumann U."/>
            <person name="Petersen F."/>
            <person name="Wong J."/>
        </authorList>
    </citation>
    <scope>NUCLEOTIDE SEQUENCE</scope>
    <source>
        <strain evidence="2">GSM-AAB239-AS_SAM_17_03QT</strain>
        <tissue evidence="2">Leaf</tissue>
    </source>
</reference>
<name>A0AAX6F194_IRIPA</name>
<reference evidence="2" key="1">
    <citation type="journal article" date="2023" name="GigaByte">
        <title>Genome assembly of the bearded iris, Iris pallida Lam.</title>
        <authorList>
            <person name="Bruccoleri R.E."/>
            <person name="Oakeley E.J."/>
            <person name="Faust A.M.E."/>
            <person name="Altorfer M."/>
            <person name="Dessus-Babus S."/>
            <person name="Burckhardt D."/>
            <person name="Oertli M."/>
            <person name="Naumann U."/>
            <person name="Petersen F."/>
            <person name="Wong J."/>
        </authorList>
    </citation>
    <scope>NUCLEOTIDE SEQUENCE</scope>
    <source>
        <strain evidence="2">GSM-AAB239-AS_SAM_17_03QT</strain>
    </source>
</reference>
<accession>A0AAX6F194</accession>
<dbReference type="AlphaFoldDB" id="A0AAX6F194"/>
<comment type="caution">
    <text evidence="2">The sequence shown here is derived from an EMBL/GenBank/DDBJ whole genome shotgun (WGS) entry which is preliminary data.</text>
</comment>
<proteinExistence type="predicted"/>
<feature type="region of interest" description="Disordered" evidence="1">
    <location>
        <begin position="38"/>
        <end position="83"/>
    </location>
</feature>